<dbReference type="GO" id="GO:0016491">
    <property type="term" value="F:oxidoreductase activity"/>
    <property type="evidence" value="ECO:0007669"/>
    <property type="project" value="InterPro"/>
</dbReference>
<dbReference type="InterPro" id="IPR005025">
    <property type="entry name" value="FMN_Rdtase-like_dom"/>
</dbReference>
<dbReference type="OMA" id="LECWLAP"/>
<dbReference type="RefSeq" id="XP_013761672.1">
    <property type="nucleotide sequence ID" value="XM_013906218.1"/>
</dbReference>
<dbReference type="InterPro" id="IPR029039">
    <property type="entry name" value="Flavoprotein-like_sf"/>
</dbReference>
<sequence length="186" mass="19856">MAAPLRFVAISGSLRAASTNTALLRHLTSIGAEHGAQVEIADISGFPVFSQDIEADGLPADVTALAESIRGADGVIFATPEYNYSIAAPLKNAIDWISRARNDDGVQPFSGKPVAIVGSGGGMRTMRAQNHLRQVGVFLNFKAFNGEFGVNYFAEKIFDDEGNIVDEATQKRLAEHLAGFVDFVKA</sequence>
<proteinExistence type="predicted"/>
<dbReference type="PANTHER" id="PTHR30543:SF21">
    <property type="entry name" value="NAD(P)H-DEPENDENT FMN REDUCTASE LOT6"/>
    <property type="match status" value="1"/>
</dbReference>
<dbReference type="eggNOG" id="KOG4530">
    <property type="taxonomic scope" value="Eukaryota"/>
</dbReference>
<dbReference type="InterPro" id="IPR050712">
    <property type="entry name" value="NAD(P)H-dep_reductase"/>
</dbReference>
<organism evidence="2 3">
    <name type="scientific">Thecamonas trahens ATCC 50062</name>
    <dbReference type="NCBI Taxonomy" id="461836"/>
    <lineage>
        <taxon>Eukaryota</taxon>
        <taxon>Apusozoa</taxon>
        <taxon>Apusomonadida</taxon>
        <taxon>Apusomonadidae</taxon>
        <taxon>Thecamonas</taxon>
    </lineage>
</organism>
<name>A0A0L0DR94_THETB</name>
<evidence type="ECO:0000313" key="3">
    <source>
        <dbReference type="Proteomes" id="UP000054408"/>
    </source>
</evidence>
<accession>A0A0L0DR94</accession>
<dbReference type="Pfam" id="PF03358">
    <property type="entry name" value="FMN_red"/>
    <property type="match status" value="1"/>
</dbReference>
<evidence type="ECO:0000313" key="2">
    <source>
        <dbReference type="EMBL" id="KNC54772.1"/>
    </source>
</evidence>
<dbReference type="GO" id="GO:0005829">
    <property type="term" value="C:cytosol"/>
    <property type="evidence" value="ECO:0007669"/>
    <property type="project" value="TreeGrafter"/>
</dbReference>
<dbReference type="OrthoDB" id="68575at2759"/>
<dbReference type="GeneID" id="25561368"/>
<reference evidence="2 3" key="1">
    <citation type="submission" date="2010-05" db="EMBL/GenBank/DDBJ databases">
        <title>The Genome Sequence of Thecamonas trahens ATCC 50062.</title>
        <authorList>
            <consortium name="The Broad Institute Genome Sequencing Platform"/>
            <person name="Russ C."/>
            <person name="Cuomo C."/>
            <person name="Shea T."/>
            <person name="Young S.K."/>
            <person name="Zeng Q."/>
            <person name="Koehrsen M."/>
            <person name="Haas B."/>
            <person name="Borodovsky M."/>
            <person name="Guigo R."/>
            <person name="Alvarado L."/>
            <person name="Berlin A."/>
            <person name="Bochicchio J."/>
            <person name="Borenstein D."/>
            <person name="Chapman S."/>
            <person name="Chen Z."/>
            <person name="Freedman E."/>
            <person name="Gellesch M."/>
            <person name="Goldberg J."/>
            <person name="Griggs A."/>
            <person name="Gujja S."/>
            <person name="Heilman E."/>
            <person name="Heiman D."/>
            <person name="Hepburn T."/>
            <person name="Howarth C."/>
            <person name="Jen D."/>
            <person name="Larson L."/>
            <person name="Mehta T."/>
            <person name="Park D."/>
            <person name="Pearson M."/>
            <person name="Roberts A."/>
            <person name="Saif S."/>
            <person name="Shenoy N."/>
            <person name="Sisk P."/>
            <person name="Stolte C."/>
            <person name="Sykes S."/>
            <person name="Thomson T."/>
            <person name="Walk T."/>
            <person name="White J."/>
            <person name="Yandava C."/>
            <person name="Burger G."/>
            <person name="Gray M.W."/>
            <person name="Holland P.W.H."/>
            <person name="King N."/>
            <person name="Lang F.B.F."/>
            <person name="Roger A.J."/>
            <person name="Ruiz-Trillo I."/>
            <person name="Lander E."/>
            <person name="Nusbaum C."/>
        </authorList>
    </citation>
    <scope>NUCLEOTIDE SEQUENCE [LARGE SCALE GENOMIC DNA]</scope>
    <source>
        <strain evidence="2 3">ATCC 50062</strain>
    </source>
</reference>
<dbReference type="SUPFAM" id="SSF52218">
    <property type="entry name" value="Flavoproteins"/>
    <property type="match status" value="1"/>
</dbReference>
<dbReference type="EMBL" id="GL349438">
    <property type="protein sequence ID" value="KNC54772.1"/>
    <property type="molecule type" value="Genomic_DNA"/>
</dbReference>
<dbReference type="AlphaFoldDB" id="A0A0L0DR94"/>
<protein>
    <submittedName>
        <fullName evidence="2">NADPH-dependent FMN reductase</fullName>
    </submittedName>
</protein>
<dbReference type="Gene3D" id="3.40.50.360">
    <property type="match status" value="1"/>
</dbReference>
<dbReference type="PANTHER" id="PTHR30543">
    <property type="entry name" value="CHROMATE REDUCTASE"/>
    <property type="match status" value="1"/>
</dbReference>
<feature type="domain" description="NADPH-dependent FMN reductase-like" evidence="1">
    <location>
        <begin position="6"/>
        <end position="153"/>
    </location>
</feature>
<dbReference type="GO" id="GO:0010181">
    <property type="term" value="F:FMN binding"/>
    <property type="evidence" value="ECO:0007669"/>
    <property type="project" value="TreeGrafter"/>
</dbReference>
<dbReference type="STRING" id="461836.A0A0L0DR94"/>
<dbReference type="Proteomes" id="UP000054408">
    <property type="component" value="Unassembled WGS sequence"/>
</dbReference>
<gene>
    <name evidence="2" type="ORF">AMSG_01624</name>
</gene>
<keyword evidence="3" id="KW-1185">Reference proteome</keyword>
<evidence type="ECO:0000259" key="1">
    <source>
        <dbReference type="Pfam" id="PF03358"/>
    </source>
</evidence>